<proteinExistence type="predicted"/>
<feature type="compositionally biased region" description="Low complexity" evidence="1">
    <location>
        <begin position="123"/>
        <end position="135"/>
    </location>
</feature>
<gene>
    <name evidence="2" type="ORF">Pfra01_001413600</name>
</gene>
<dbReference type="Proteomes" id="UP001165121">
    <property type="component" value="Unassembled WGS sequence"/>
</dbReference>
<keyword evidence="3" id="KW-1185">Reference proteome</keyword>
<evidence type="ECO:0000313" key="3">
    <source>
        <dbReference type="Proteomes" id="UP001165121"/>
    </source>
</evidence>
<protein>
    <submittedName>
        <fullName evidence="2">Unnamed protein product</fullName>
    </submittedName>
</protein>
<dbReference type="EMBL" id="BSXT01001469">
    <property type="protein sequence ID" value="GMF42747.1"/>
    <property type="molecule type" value="Genomic_DNA"/>
</dbReference>
<evidence type="ECO:0000313" key="2">
    <source>
        <dbReference type="EMBL" id="GMF42747.1"/>
    </source>
</evidence>
<accession>A0A9W7CTP5</accession>
<dbReference type="AlphaFoldDB" id="A0A9W7CTP5"/>
<reference evidence="2" key="1">
    <citation type="submission" date="2023-04" db="EMBL/GenBank/DDBJ databases">
        <title>Phytophthora fragariaefolia NBRC 109709.</title>
        <authorList>
            <person name="Ichikawa N."/>
            <person name="Sato H."/>
            <person name="Tonouchi N."/>
        </authorList>
    </citation>
    <scope>NUCLEOTIDE SEQUENCE</scope>
    <source>
        <strain evidence="2">NBRC 109709</strain>
    </source>
</reference>
<evidence type="ECO:0000256" key="1">
    <source>
        <dbReference type="SAM" id="MobiDB-lite"/>
    </source>
</evidence>
<feature type="region of interest" description="Disordered" evidence="1">
    <location>
        <begin position="249"/>
        <end position="268"/>
    </location>
</feature>
<feature type="compositionally biased region" description="Low complexity" evidence="1">
    <location>
        <begin position="89"/>
        <end position="100"/>
    </location>
</feature>
<feature type="region of interest" description="Disordered" evidence="1">
    <location>
        <begin position="1"/>
        <end position="136"/>
    </location>
</feature>
<comment type="caution">
    <text evidence="2">The sequence shown here is derived from an EMBL/GenBank/DDBJ whole genome shotgun (WGS) entry which is preliminary data.</text>
</comment>
<sequence length="268" mass="29240">MHKFQAEQIRNLKASSAEMQPGRATTAPNSTTPMKAEVNDPDEQPGIRRRVASDGCGPPQAGVDKATPKSDPKKSGRKSNPARKKRPSRNSSPDSSGPSSDSDEDDSDSSCWSDSSGEEARSSTKTSSKAKVGSTFLTVRPCVNPNSLEKFDEKASLGDRRSWWERFLNLMEQGGWTKQSQVFSVKDEDVLRRPELARTAPEAYPNRLEEALEGIPSQTPLEFLYPVIEAAVKAGIKYKSPATIRAQAFHEEPQGQAAQGDPGQPEIP</sequence>
<feature type="compositionally biased region" description="Low complexity" evidence="1">
    <location>
        <begin position="254"/>
        <end position="268"/>
    </location>
</feature>
<organism evidence="2 3">
    <name type="scientific">Phytophthora fragariaefolia</name>
    <dbReference type="NCBI Taxonomy" id="1490495"/>
    <lineage>
        <taxon>Eukaryota</taxon>
        <taxon>Sar</taxon>
        <taxon>Stramenopiles</taxon>
        <taxon>Oomycota</taxon>
        <taxon>Peronosporomycetes</taxon>
        <taxon>Peronosporales</taxon>
        <taxon>Peronosporaceae</taxon>
        <taxon>Phytophthora</taxon>
    </lineage>
</organism>
<feature type="compositionally biased region" description="Basic residues" evidence="1">
    <location>
        <begin position="75"/>
        <end position="88"/>
    </location>
</feature>
<name>A0A9W7CTP5_9STRA</name>